<feature type="region of interest" description="Disordered" evidence="2">
    <location>
        <begin position="121"/>
        <end position="168"/>
    </location>
</feature>
<keyword evidence="3" id="KW-0812">Transmembrane</keyword>
<dbReference type="EMBL" id="JAKNCJ010000001">
    <property type="protein sequence ID" value="MCL6422332.1"/>
    <property type="molecule type" value="Genomic_DNA"/>
</dbReference>
<evidence type="ECO:0000256" key="3">
    <source>
        <dbReference type="SAM" id="Phobius"/>
    </source>
</evidence>
<feature type="transmembrane region" description="Helical" evidence="3">
    <location>
        <begin position="44"/>
        <end position="61"/>
    </location>
</feature>
<comment type="similarity">
    <text evidence="1">Belongs to the CPA3 antiporters (TC 2.A.63) subunit G family.</text>
</comment>
<keyword evidence="3" id="KW-0472">Membrane</keyword>
<dbReference type="Pfam" id="PF03334">
    <property type="entry name" value="PhaG_MnhG_YufB"/>
    <property type="match status" value="1"/>
</dbReference>
<keyword evidence="5" id="KW-1185">Reference proteome</keyword>
<proteinExistence type="inferred from homology"/>
<dbReference type="PANTHER" id="PTHR34703:SF1">
    <property type="entry name" value="ANTIPORTER SUBUNIT MNHG2-RELATED"/>
    <property type="match status" value="1"/>
</dbReference>
<reference evidence="4" key="1">
    <citation type="submission" date="2022-02" db="EMBL/GenBank/DDBJ databases">
        <authorList>
            <person name="Lee M."/>
            <person name="Kim S.-J."/>
            <person name="Jung M.-Y."/>
        </authorList>
    </citation>
    <scope>NUCLEOTIDE SEQUENCE</scope>
    <source>
        <strain evidence="4">JHP9</strain>
    </source>
</reference>
<gene>
    <name evidence="4" type="ORF">Bequi_02855</name>
</gene>
<name>A0ABT0QXE3_9MICO</name>
<dbReference type="Proteomes" id="UP001203761">
    <property type="component" value="Unassembled WGS sequence"/>
</dbReference>
<dbReference type="RefSeq" id="WP_249736437.1">
    <property type="nucleotide sequence ID" value="NZ_JAKNCJ010000001.1"/>
</dbReference>
<accession>A0ABT0QXE3</accession>
<protein>
    <submittedName>
        <fullName evidence="4">Monovalent cation/H(+) antiporter subunit G</fullName>
    </submittedName>
</protein>
<feature type="transmembrane region" description="Helical" evidence="3">
    <location>
        <begin position="6"/>
        <end position="24"/>
    </location>
</feature>
<sequence>MNAADVIGLVLMGAGVTLAIIASIGVQRFRDVLMRMHAASKTQLLGLLLILAGAALIAGSWPVAGMLLVVVLVQMVTVTISSTMVGRAAFRRGFVSGLHYAVDDLTPRLADDMDEDLDDDGFVDELDSGTGRDEDSAVPTNVVSHRHGDSDLTMRSAWDEPEHESEEVDVTVDIDLEDETEAELEPLLESLRQNRR</sequence>
<evidence type="ECO:0000313" key="5">
    <source>
        <dbReference type="Proteomes" id="UP001203761"/>
    </source>
</evidence>
<organism evidence="4 5">
    <name type="scientific">Brachybacterium equifaecis</name>
    <dbReference type="NCBI Taxonomy" id="2910770"/>
    <lineage>
        <taxon>Bacteria</taxon>
        <taxon>Bacillati</taxon>
        <taxon>Actinomycetota</taxon>
        <taxon>Actinomycetes</taxon>
        <taxon>Micrococcales</taxon>
        <taxon>Dermabacteraceae</taxon>
        <taxon>Brachybacterium</taxon>
    </lineage>
</organism>
<feature type="transmembrane region" description="Helical" evidence="3">
    <location>
        <begin position="67"/>
        <end position="90"/>
    </location>
</feature>
<feature type="compositionally biased region" description="Basic and acidic residues" evidence="2">
    <location>
        <begin position="146"/>
        <end position="160"/>
    </location>
</feature>
<dbReference type="InterPro" id="IPR005133">
    <property type="entry name" value="PhaG_MnhG_YufB"/>
</dbReference>
<evidence type="ECO:0000313" key="4">
    <source>
        <dbReference type="EMBL" id="MCL6422332.1"/>
    </source>
</evidence>
<evidence type="ECO:0000256" key="2">
    <source>
        <dbReference type="SAM" id="MobiDB-lite"/>
    </source>
</evidence>
<evidence type="ECO:0000256" key="1">
    <source>
        <dbReference type="ARBA" id="ARBA00008404"/>
    </source>
</evidence>
<dbReference type="PANTHER" id="PTHR34703">
    <property type="entry name" value="ANTIPORTER SUBUNIT MNHG2-RELATED"/>
    <property type="match status" value="1"/>
</dbReference>
<comment type="caution">
    <text evidence="4">The sequence shown here is derived from an EMBL/GenBank/DDBJ whole genome shotgun (WGS) entry which is preliminary data.</text>
</comment>
<keyword evidence="3" id="KW-1133">Transmembrane helix</keyword>